<keyword evidence="2" id="KW-0012">Acyltransferase</keyword>
<dbReference type="SUPFAM" id="SSF55729">
    <property type="entry name" value="Acyl-CoA N-acyltransferases (Nat)"/>
    <property type="match status" value="2"/>
</dbReference>
<dbReference type="CDD" id="cd04301">
    <property type="entry name" value="NAT_SF"/>
    <property type="match status" value="1"/>
</dbReference>
<dbReference type="GO" id="GO:0016746">
    <property type="term" value="F:acyltransferase activity"/>
    <property type="evidence" value="ECO:0007669"/>
    <property type="project" value="UniProtKB-KW"/>
</dbReference>
<dbReference type="PANTHER" id="PTHR43441">
    <property type="entry name" value="RIBOSOMAL-PROTEIN-SERINE ACETYLTRANSFERASE"/>
    <property type="match status" value="1"/>
</dbReference>
<dbReference type="InterPro" id="IPR000182">
    <property type="entry name" value="GNAT_dom"/>
</dbReference>
<evidence type="ECO:0000259" key="1">
    <source>
        <dbReference type="PROSITE" id="PS51186"/>
    </source>
</evidence>
<comment type="caution">
    <text evidence="2">The sequence shown here is derived from an EMBL/GenBank/DDBJ whole genome shotgun (WGS) entry which is preliminary data.</text>
</comment>
<keyword evidence="2" id="KW-0808">Transferase</keyword>
<protein>
    <submittedName>
        <fullName evidence="2">GNAT family N-acetyltransferase</fullName>
        <ecNumber evidence="2">2.3.-.-</ecNumber>
    </submittedName>
</protein>
<evidence type="ECO:0000313" key="2">
    <source>
        <dbReference type="EMBL" id="MFC7384366.1"/>
    </source>
</evidence>
<dbReference type="InterPro" id="IPR016181">
    <property type="entry name" value="Acyl_CoA_acyltransferase"/>
</dbReference>
<accession>A0ABW2P7B7</accession>
<dbReference type="EC" id="2.3.-.-" evidence="2"/>
<sequence length="379" mass="41042">MLPPLPRLPGLPRYPRETVQAGPYLLRPPAKDDIDAITRACADPEIAAYVPSVPVPYTADDARVFVTETAPGTWEAGGAYFAIADPATGDWLGNALLKPPSAAGNAEIGYMVAPWARRRGVATIVTRALSEWAYQHGTHRVELLTDLENTASQRVAMAAGYRREGVLREAASRKDGGGRTDLVLYGRLATDPGTPQRSYLPDLPGGSLSDGVVRLAPLTLADVDAYQAMMSEPDVLVRSVPPLAPLREESVYRARCTGMWWLAGERAELGVHDAATGEFAGHIQLMNVNQALGQAMIGYSLAGRFRGRGFMTRAVDLLCEWAFTNTPLHRIVAGTATDNTPSHRVLERAGFEREALVKALLPGADGTRHDDLQWVRLRG</sequence>
<proteinExistence type="predicted"/>
<dbReference type="RefSeq" id="WP_380828120.1">
    <property type="nucleotide sequence ID" value="NZ_JBHTCG010000012.1"/>
</dbReference>
<organism evidence="2 3">
    <name type="scientific">Sphaerisporangium rhizosphaerae</name>
    <dbReference type="NCBI Taxonomy" id="2269375"/>
    <lineage>
        <taxon>Bacteria</taxon>
        <taxon>Bacillati</taxon>
        <taxon>Actinomycetota</taxon>
        <taxon>Actinomycetes</taxon>
        <taxon>Streptosporangiales</taxon>
        <taxon>Streptosporangiaceae</taxon>
        <taxon>Sphaerisporangium</taxon>
    </lineage>
</organism>
<dbReference type="InterPro" id="IPR051908">
    <property type="entry name" value="Ribosomal_N-acetyltransferase"/>
</dbReference>
<feature type="domain" description="N-acetyltransferase" evidence="1">
    <location>
        <begin position="24"/>
        <end position="190"/>
    </location>
</feature>
<dbReference type="Pfam" id="PF13302">
    <property type="entry name" value="Acetyltransf_3"/>
    <property type="match status" value="2"/>
</dbReference>
<name>A0ABW2P7B7_9ACTN</name>
<dbReference type="PROSITE" id="PS51186">
    <property type="entry name" value="GNAT"/>
    <property type="match status" value="2"/>
</dbReference>
<dbReference type="EMBL" id="JBHTCG010000012">
    <property type="protein sequence ID" value="MFC7384366.1"/>
    <property type="molecule type" value="Genomic_DNA"/>
</dbReference>
<gene>
    <name evidence="2" type="ORF">ACFQSB_19300</name>
</gene>
<dbReference type="Gene3D" id="3.40.630.30">
    <property type="match status" value="2"/>
</dbReference>
<evidence type="ECO:0000313" key="3">
    <source>
        <dbReference type="Proteomes" id="UP001596496"/>
    </source>
</evidence>
<dbReference type="PANTHER" id="PTHR43441:SF10">
    <property type="entry name" value="ACETYLTRANSFERASE"/>
    <property type="match status" value="1"/>
</dbReference>
<keyword evidence="3" id="KW-1185">Reference proteome</keyword>
<reference evidence="3" key="1">
    <citation type="journal article" date="2019" name="Int. J. Syst. Evol. Microbiol.">
        <title>The Global Catalogue of Microorganisms (GCM) 10K type strain sequencing project: providing services to taxonomists for standard genome sequencing and annotation.</title>
        <authorList>
            <consortium name="The Broad Institute Genomics Platform"/>
            <consortium name="The Broad Institute Genome Sequencing Center for Infectious Disease"/>
            <person name="Wu L."/>
            <person name="Ma J."/>
        </authorList>
    </citation>
    <scope>NUCLEOTIDE SEQUENCE [LARGE SCALE GENOMIC DNA]</scope>
    <source>
        <strain evidence="3">CECT 7649</strain>
    </source>
</reference>
<dbReference type="Proteomes" id="UP001596496">
    <property type="component" value="Unassembled WGS sequence"/>
</dbReference>
<feature type="domain" description="N-acetyltransferase" evidence="1">
    <location>
        <begin position="213"/>
        <end position="379"/>
    </location>
</feature>